<evidence type="ECO:0000259" key="3">
    <source>
        <dbReference type="Pfam" id="PF05707"/>
    </source>
</evidence>
<keyword evidence="2" id="KW-0812">Transmembrane</keyword>
<gene>
    <name evidence="4" type="ORF">BKX93_02905</name>
</gene>
<feature type="transmembrane region" description="Helical" evidence="2">
    <location>
        <begin position="192"/>
        <end position="212"/>
    </location>
</feature>
<organism evidence="4 5">
    <name type="scientific">Chromobacterium vaccinii</name>
    <dbReference type="NCBI Taxonomy" id="1108595"/>
    <lineage>
        <taxon>Bacteria</taxon>
        <taxon>Pseudomonadati</taxon>
        <taxon>Pseudomonadota</taxon>
        <taxon>Betaproteobacteria</taxon>
        <taxon>Neisseriales</taxon>
        <taxon>Chromobacteriaceae</taxon>
        <taxon>Chromobacterium</taxon>
    </lineage>
</organism>
<dbReference type="Pfam" id="PF05707">
    <property type="entry name" value="Zot"/>
    <property type="match status" value="1"/>
</dbReference>
<dbReference type="Proteomes" id="UP000178776">
    <property type="component" value="Chromosome"/>
</dbReference>
<protein>
    <recommendedName>
        <fullName evidence="3">Zona occludens toxin N-terminal domain-containing protein</fullName>
    </recommendedName>
</protein>
<dbReference type="RefSeq" id="WP_070978652.1">
    <property type="nucleotide sequence ID" value="NZ_CP017707.1"/>
</dbReference>
<keyword evidence="2" id="KW-1133">Transmembrane helix</keyword>
<feature type="compositionally biased region" description="Basic and acidic residues" evidence="1">
    <location>
        <begin position="359"/>
        <end position="383"/>
    </location>
</feature>
<evidence type="ECO:0000313" key="4">
    <source>
        <dbReference type="EMBL" id="AOZ49054.1"/>
    </source>
</evidence>
<evidence type="ECO:0000256" key="2">
    <source>
        <dbReference type="SAM" id="Phobius"/>
    </source>
</evidence>
<feature type="domain" description="Zona occludens toxin N-terminal" evidence="3">
    <location>
        <begin position="1"/>
        <end position="182"/>
    </location>
</feature>
<dbReference type="InterPro" id="IPR027417">
    <property type="entry name" value="P-loop_NTPase"/>
</dbReference>
<reference evidence="4 5" key="1">
    <citation type="submission" date="2016-10" db="EMBL/GenBank/DDBJ databases">
        <title>Chromobacterium muskegensis sp. nov., an insecticidal bacterium isolated from Sphagnum bogs.</title>
        <authorList>
            <person name="Sparks M.E."/>
            <person name="Blackburn M.B."/>
            <person name="Gundersen-Rindal D.E."/>
            <person name="Mitchell A."/>
            <person name="Farrar R."/>
            <person name="Kuhar D."/>
        </authorList>
    </citation>
    <scope>NUCLEOTIDE SEQUENCE [LARGE SCALE GENOMIC DNA]</scope>
    <source>
        <strain evidence="4 5">21-1</strain>
    </source>
</reference>
<accession>A0A1D9LD00</accession>
<keyword evidence="2" id="KW-0472">Membrane</keyword>
<feature type="region of interest" description="Disordered" evidence="1">
    <location>
        <begin position="337"/>
        <end position="383"/>
    </location>
</feature>
<dbReference type="KEGG" id="cvc:BKX93_02905"/>
<dbReference type="GeneID" id="68840165"/>
<dbReference type="SUPFAM" id="SSF52540">
    <property type="entry name" value="P-loop containing nucleoside triphosphate hydrolases"/>
    <property type="match status" value="1"/>
</dbReference>
<dbReference type="Gene3D" id="3.40.50.300">
    <property type="entry name" value="P-loop containing nucleotide triphosphate hydrolases"/>
    <property type="match status" value="1"/>
</dbReference>
<sequence length="383" mass="42224">MLTLITGEPGAGKTALAVSLLMEEVGNRPLFVMGIPELKITHQPTPPIAEWTEQVALPEDPTLTRPVFTFPPNAIIVIDEAQNVYRPRSAASKVPDIVAAFETHRHTGVDFWLITQGPHLIDSNIKSLIGRHLHIRNMALGRQLYEWSECGDPKSKASRDVAARRRYKLPKKAFEQYKSASLHLKQSKSIPGYVWLLGAALVTVLALGWLSFRSISDKMDPDAGKPAPANAQASPDAAPALPQPAAAPQPAVTAASLFEAENPRLAGRPETAPAYDQMRQVRQMPQAVAFIANRHTCHAYTQQGTRIQMTEAQCREEMNAPRFNPYTEVNREAPAPVAKIEPTPAQKEQGSGIQMLGDSSHKPNMFDRHRQDSPVEKRQDSHS</sequence>
<evidence type="ECO:0000313" key="5">
    <source>
        <dbReference type="Proteomes" id="UP000178776"/>
    </source>
</evidence>
<name>A0A1D9LD00_9NEIS</name>
<dbReference type="STRING" id="1108595.BKX93_02905"/>
<feature type="compositionally biased region" description="Low complexity" evidence="1">
    <location>
        <begin position="226"/>
        <end position="240"/>
    </location>
</feature>
<proteinExistence type="predicted"/>
<dbReference type="InterPro" id="IPR008900">
    <property type="entry name" value="Zot_N"/>
</dbReference>
<dbReference type="AlphaFoldDB" id="A0A1D9LD00"/>
<feature type="region of interest" description="Disordered" evidence="1">
    <location>
        <begin position="220"/>
        <end position="251"/>
    </location>
</feature>
<evidence type="ECO:0000256" key="1">
    <source>
        <dbReference type="SAM" id="MobiDB-lite"/>
    </source>
</evidence>
<dbReference type="EMBL" id="CP017707">
    <property type="protein sequence ID" value="AOZ49054.1"/>
    <property type="molecule type" value="Genomic_DNA"/>
</dbReference>